<gene>
    <name evidence="1" type="ORF">HJG44_13690</name>
</gene>
<proteinExistence type="predicted"/>
<organism evidence="1 2">
    <name type="scientific">Enterovirga aerilata</name>
    <dbReference type="NCBI Taxonomy" id="2730920"/>
    <lineage>
        <taxon>Bacteria</taxon>
        <taxon>Pseudomonadati</taxon>
        <taxon>Pseudomonadota</taxon>
        <taxon>Alphaproteobacteria</taxon>
        <taxon>Hyphomicrobiales</taxon>
        <taxon>Methylobacteriaceae</taxon>
        <taxon>Enterovirga</taxon>
    </lineage>
</organism>
<reference evidence="1 2" key="1">
    <citation type="submission" date="2020-04" db="EMBL/GenBank/DDBJ databases">
        <title>Enterovirga sp. isolate from soil.</title>
        <authorList>
            <person name="Chea S."/>
            <person name="Kim D.-U."/>
        </authorList>
    </citation>
    <scope>NUCLEOTIDE SEQUENCE [LARGE SCALE GENOMIC DNA]</scope>
    <source>
        <strain evidence="1 2">DB1703</strain>
    </source>
</reference>
<accession>A0A849IAZ9</accession>
<dbReference type="AlphaFoldDB" id="A0A849IAZ9"/>
<keyword evidence="2" id="KW-1185">Reference proteome</keyword>
<evidence type="ECO:0000313" key="1">
    <source>
        <dbReference type="EMBL" id="NNM73435.1"/>
    </source>
</evidence>
<comment type="caution">
    <text evidence="1">The sequence shown here is derived from an EMBL/GenBank/DDBJ whole genome shotgun (WGS) entry which is preliminary data.</text>
</comment>
<protein>
    <submittedName>
        <fullName evidence="1">Uncharacterized protein</fullName>
    </submittedName>
</protein>
<evidence type="ECO:0000313" key="2">
    <source>
        <dbReference type="Proteomes" id="UP000564885"/>
    </source>
</evidence>
<dbReference type="Proteomes" id="UP000564885">
    <property type="component" value="Unassembled WGS sequence"/>
</dbReference>
<name>A0A849IAZ9_9HYPH</name>
<dbReference type="EMBL" id="JABEPP010000003">
    <property type="protein sequence ID" value="NNM73435.1"/>
    <property type="molecule type" value="Genomic_DNA"/>
</dbReference>
<sequence>MLPEHASDFREEVGEQLVCVLELIWPAFIGFRSVPMIVADRPRLRSSPFRHGMSVVEAENALAGRLVERERVPQPMGSLPTRRRADDLEFQPVSLLQPMNAAIEVEQEFQCMVQYPILW</sequence>